<dbReference type="EMBL" id="CP032819">
    <property type="protein sequence ID" value="AZS31071.1"/>
    <property type="molecule type" value="Genomic_DNA"/>
</dbReference>
<proteinExistence type="predicted"/>
<dbReference type="RefSeq" id="WP_106481466.1">
    <property type="nucleotide sequence ID" value="NZ_CP032819.1"/>
</dbReference>
<organism evidence="1 2">
    <name type="scientific">Butyricimonas faecalis</name>
    <dbReference type="NCBI Taxonomy" id="2093856"/>
    <lineage>
        <taxon>Bacteria</taxon>
        <taxon>Pseudomonadati</taxon>
        <taxon>Bacteroidota</taxon>
        <taxon>Bacteroidia</taxon>
        <taxon>Bacteroidales</taxon>
        <taxon>Odoribacteraceae</taxon>
        <taxon>Butyricimonas</taxon>
    </lineage>
</organism>
<reference evidence="1 2" key="1">
    <citation type="submission" date="2018-10" db="EMBL/GenBank/DDBJ databases">
        <title>Butyricimonas faecalis sp. nov., isolated from human faeces and emended description of the genus Butyricimonas.</title>
        <authorList>
            <person name="Le Roy T."/>
            <person name="Van der Smissen P."/>
            <person name="Paquot A."/>
            <person name="Delzenne N."/>
            <person name="Muccioli G."/>
            <person name="Collet J.-F."/>
            <person name="Cani P.D."/>
        </authorList>
    </citation>
    <scope>NUCLEOTIDE SEQUENCE [LARGE SCALE GENOMIC DNA]</scope>
    <source>
        <strain evidence="1 2">H184</strain>
    </source>
</reference>
<keyword evidence="2" id="KW-1185">Reference proteome</keyword>
<dbReference type="OrthoDB" id="9807210at2"/>
<gene>
    <name evidence="1" type="ORF">D8S85_16925</name>
</gene>
<dbReference type="KEGG" id="buy:D8S85_16925"/>
<name>A0A3S9VX26_9BACT</name>
<dbReference type="AlphaFoldDB" id="A0A3S9VX26"/>
<accession>A0A3S9VX26</accession>
<evidence type="ECO:0000313" key="2">
    <source>
        <dbReference type="Proteomes" id="UP000270673"/>
    </source>
</evidence>
<evidence type="ECO:0000313" key="1">
    <source>
        <dbReference type="EMBL" id="AZS31071.1"/>
    </source>
</evidence>
<sequence>MRKIAANYILLPGFEFVKNGYVVLKDGMVVDVVNTGGEIREIPCLEFYGGMLVDDRVRQHIVWSPGDPIREKILQLYRENKACGNGLALIQGADFSHFIWTPESRIIHLR</sequence>
<dbReference type="Proteomes" id="UP000270673">
    <property type="component" value="Chromosome"/>
</dbReference>
<protein>
    <submittedName>
        <fullName evidence="1">Uncharacterized protein</fullName>
    </submittedName>
</protein>